<feature type="chain" id="PRO_5013595085" evidence="2">
    <location>
        <begin position="20"/>
        <end position="289"/>
    </location>
</feature>
<evidence type="ECO:0000256" key="1">
    <source>
        <dbReference type="SAM" id="MobiDB-lite"/>
    </source>
</evidence>
<proteinExistence type="predicted"/>
<feature type="compositionally biased region" description="Low complexity" evidence="1">
    <location>
        <begin position="141"/>
        <end position="168"/>
    </location>
</feature>
<feature type="compositionally biased region" description="Pro residues" evidence="1">
    <location>
        <begin position="169"/>
        <end position="181"/>
    </location>
</feature>
<feature type="compositionally biased region" description="Low complexity" evidence="1">
    <location>
        <begin position="60"/>
        <end position="75"/>
    </location>
</feature>
<feature type="signal peptide" evidence="2">
    <location>
        <begin position="1"/>
        <end position="19"/>
    </location>
</feature>
<accession>A0A2D2B0P5</accession>
<feature type="compositionally biased region" description="Low complexity" evidence="1">
    <location>
        <begin position="41"/>
        <end position="52"/>
    </location>
</feature>
<keyword evidence="4" id="KW-1185">Reference proteome</keyword>
<gene>
    <name evidence="3" type="ORF">CSW64_16165</name>
</gene>
<dbReference type="EMBL" id="CP024201">
    <property type="protein sequence ID" value="ATQ43820.1"/>
    <property type="molecule type" value="Genomic_DNA"/>
</dbReference>
<dbReference type="RefSeq" id="WP_099623068.1">
    <property type="nucleotide sequence ID" value="NZ_CP024201.1"/>
</dbReference>
<keyword evidence="2" id="KW-0732">Signal</keyword>
<evidence type="ECO:0000313" key="4">
    <source>
        <dbReference type="Proteomes" id="UP000228945"/>
    </source>
</evidence>
<reference evidence="3 4" key="1">
    <citation type="submission" date="2017-10" db="EMBL/GenBank/DDBJ databases">
        <title>Genome sequence of Caulobacter mirabilis FWC38.</title>
        <authorList>
            <person name="Fiebig A."/>
            <person name="Crosson S."/>
        </authorList>
    </citation>
    <scope>NUCLEOTIDE SEQUENCE [LARGE SCALE GENOMIC DNA]</scope>
    <source>
        <strain evidence="3 4">FWC 38</strain>
    </source>
</reference>
<organism evidence="3 4">
    <name type="scientific">Caulobacter mirabilis</name>
    <dbReference type="NCBI Taxonomy" id="69666"/>
    <lineage>
        <taxon>Bacteria</taxon>
        <taxon>Pseudomonadati</taxon>
        <taxon>Pseudomonadota</taxon>
        <taxon>Alphaproteobacteria</taxon>
        <taxon>Caulobacterales</taxon>
        <taxon>Caulobacteraceae</taxon>
        <taxon>Caulobacter</taxon>
    </lineage>
</organism>
<evidence type="ECO:0000313" key="3">
    <source>
        <dbReference type="EMBL" id="ATQ43820.1"/>
    </source>
</evidence>
<dbReference type="KEGG" id="cmb:CSW64_16165"/>
<sequence length="289" mass="29857">MRTVIAIALLSASAVAAQAAEDRYGPARPQQASAPYGVQGGPAAAPTPYAGPMLSWTGKVQPQTPAPVAAASAPAGPAPLPTSLYDAPPAPAARVQAHPWLQRTTAPAPPAAPQRPTLPPQYAPPRPAPVAAAPTQPPYRPAYQPQAQYQQPQPAYRPQPQARPQLAGGPPPAAAPQPPVAAAPVAPVAQPIAQPVAPRQVAAAGTDATTARAYSVVREYGGQPDPISLPPPQSYWATRPGVTPDQGVVLDDTMNGAVDPVAETEATYAEDRQRRAERAERAGRAERNK</sequence>
<feature type="region of interest" description="Disordered" evidence="1">
    <location>
        <begin position="22"/>
        <end position="89"/>
    </location>
</feature>
<name>A0A2D2B0P5_9CAUL</name>
<feature type="compositionally biased region" description="Pro residues" evidence="1">
    <location>
        <begin position="107"/>
        <end position="128"/>
    </location>
</feature>
<feature type="region of interest" description="Disordered" evidence="1">
    <location>
        <begin position="104"/>
        <end position="182"/>
    </location>
</feature>
<dbReference type="Proteomes" id="UP000228945">
    <property type="component" value="Chromosome"/>
</dbReference>
<feature type="region of interest" description="Disordered" evidence="1">
    <location>
        <begin position="220"/>
        <end position="289"/>
    </location>
</feature>
<protein>
    <submittedName>
        <fullName evidence="3">Uncharacterized protein</fullName>
    </submittedName>
</protein>
<feature type="compositionally biased region" description="Basic and acidic residues" evidence="1">
    <location>
        <begin position="269"/>
        <end position="289"/>
    </location>
</feature>
<evidence type="ECO:0000256" key="2">
    <source>
        <dbReference type="SAM" id="SignalP"/>
    </source>
</evidence>
<dbReference type="AlphaFoldDB" id="A0A2D2B0P5"/>